<dbReference type="EMBL" id="BAAAGA010000005">
    <property type="protein sequence ID" value="GAA0624798.1"/>
    <property type="molecule type" value="Genomic_DNA"/>
</dbReference>
<evidence type="ECO:0000313" key="2">
    <source>
        <dbReference type="EMBL" id="GAA0624798.1"/>
    </source>
</evidence>
<accession>A0ABN1GZT2</accession>
<organism evidence="2 3">
    <name type="scientific">Brevundimonas kwangchunensis</name>
    <dbReference type="NCBI Taxonomy" id="322163"/>
    <lineage>
        <taxon>Bacteria</taxon>
        <taxon>Pseudomonadati</taxon>
        <taxon>Pseudomonadota</taxon>
        <taxon>Alphaproteobacteria</taxon>
        <taxon>Caulobacterales</taxon>
        <taxon>Caulobacteraceae</taxon>
        <taxon>Brevundimonas</taxon>
    </lineage>
</organism>
<evidence type="ECO:0008006" key="4">
    <source>
        <dbReference type="Google" id="ProtNLM"/>
    </source>
</evidence>
<gene>
    <name evidence="2" type="ORF">GCM10009422_21550</name>
</gene>
<dbReference type="CDD" id="cd19166">
    <property type="entry name" value="HemeO-bac"/>
    <property type="match status" value="1"/>
</dbReference>
<dbReference type="Gene3D" id="1.20.910.10">
    <property type="entry name" value="Heme oxygenase-like"/>
    <property type="match status" value="1"/>
</dbReference>
<evidence type="ECO:0000313" key="3">
    <source>
        <dbReference type="Proteomes" id="UP001501352"/>
    </source>
</evidence>
<proteinExistence type="predicted"/>
<evidence type="ECO:0000256" key="1">
    <source>
        <dbReference type="SAM" id="MobiDB-lite"/>
    </source>
</evidence>
<reference evidence="2 3" key="1">
    <citation type="journal article" date="2019" name="Int. J. Syst. Evol. Microbiol.">
        <title>The Global Catalogue of Microorganisms (GCM) 10K type strain sequencing project: providing services to taxonomists for standard genome sequencing and annotation.</title>
        <authorList>
            <consortium name="The Broad Institute Genomics Platform"/>
            <consortium name="The Broad Institute Genome Sequencing Center for Infectious Disease"/>
            <person name="Wu L."/>
            <person name="Ma J."/>
        </authorList>
    </citation>
    <scope>NUCLEOTIDE SEQUENCE [LARGE SCALE GENOMIC DNA]</scope>
    <source>
        <strain evidence="2 3">JCM 12928</strain>
    </source>
</reference>
<feature type="region of interest" description="Disordered" evidence="1">
    <location>
        <begin position="66"/>
        <end position="92"/>
    </location>
</feature>
<dbReference type="RefSeq" id="WP_343793599.1">
    <property type="nucleotide sequence ID" value="NZ_BAAAGA010000005.1"/>
</dbReference>
<sequence>MAVSPVLQALRTATADIHTKIETEADVERRLRDLEERPGMTVRFLALHTAVEAAIAPWRGSFAEDGYDPDSRSPLIREGLKSLGGTPDDAEPAPALPSYGEAIGWVYVAEGSMLGGRVMRKAMVRDSIPLTGLEFLDPWGDETGSRWRAFIHAMESACASGRATQDDIVKGGEDAFDLAFRILVPPAR</sequence>
<protein>
    <recommendedName>
        <fullName evidence="4">Heme oxygenase</fullName>
    </recommendedName>
</protein>
<name>A0ABN1GZT2_9CAUL</name>
<dbReference type="Proteomes" id="UP001501352">
    <property type="component" value="Unassembled WGS sequence"/>
</dbReference>
<dbReference type="Pfam" id="PF01126">
    <property type="entry name" value="Heme_oxygenase"/>
    <property type="match status" value="1"/>
</dbReference>
<dbReference type="SUPFAM" id="SSF48613">
    <property type="entry name" value="Heme oxygenase-like"/>
    <property type="match status" value="1"/>
</dbReference>
<keyword evidence="3" id="KW-1185">Reference proteome</keyword>
<comment type="caution">
    <text evidence="2">The sequence shown here is derived from an EMBL/GenBank/DDBJ whole genome shotgun (WGS) entry which is preliminary data.</text>
</comment>
<dbReference type="InterPro" id="IPR016053">
    <property type="entry name" value="Haem_Oase-like"/>
</dbReference>
<dbReference type="InterPro" id="IPR016084">
    <property type="entry name" value="Haem_Oase-like_multi-hlx"/>
</dbReference>